<accession>U4LII6</accession>
<name>U4LII6_PYROM</name>
<dbReference type="Proteomes" id="UP000018144">
    <property type="component" value="Unassembled WGS sequence"/>
</dbReference>
<keyword evidence="3" id="KW-1185">Reference proteome</keyword>
<reference evidence="2 3" key="1">
    <citation type="journal article" date="2013" name="PLoS Genet.">
        <title>The genome and development-dependent transcriptomes of Pyronema confluens: a window into fungal evolution.</title>
        <authorList>
            <person name="Traeger S."/>
            <person name="Altegoer F."/>
            <person name="Freitag M."/>
            <person name="Gabaldon T."/>
            <person name="Kempken F."/>
            <person name="Kumar A."/>
            <person name="Marcet-Houben M."/>
            <person name="Poggeler S."/>
            <person name="Stajich J.E."/>
            <person name="Nowrousian M."/>
        </authorList>
    </citation>
    <scope>NUCLEOTIDE SEQUENCE [LARGE SCALE GENOMIC DNA]</scope>
    <source>
        <strain evidence="3">CBS 100304</strain>
        <tissue evidence="2">Vegetative mycelium</tissue>
    </source>
</reference>
<organism evidence="2 3">
    <name type="scientific">Pyronema omphalodes (strain CBS 100304)</name>
    <name type="common">Pyronema confluens</name>
    <dbReference type="NCBI Taxonomy" id="1076935"/>
    <lineage>
        <taxon>Eukaryota</taxon>
        <taxon>Fungi</taxon>
        <taxon>Dikarya</taxon>
        <taxon>Ascomycota</taxon>
        <taxon>Pezizomycotina</taxon>
        <taxon>Pezizomycetes</taxon>
        <taxon>Pezizales</taxon>
        <taxon>Pyronemataceae</taxon>
        <taxon>Pyronema</taxon>
    </lineage>
</organism>
<evidence type="ECO:0000313" key="2">
    <source>
        <dbReference type="EMBL" id="CCX31332.1"/>
    </source>
</evidence>
<dbReference type="InterPro" id="IPR056002">
    <property type="entry name" value="DUF7580"/>
</dbReference>
<dbReference type="EMBL" id="HF935585">
    <property type="protein sequence ID" value="CCX31332.1"/>
    <property type="molecule type" value="Genomic_DNA"/>
</dbReference>
<evidence type="ECO:0000313" key="3">
    <source>
        <dbReference type="Proteomes" id="UP000018144"/>
    </source>
</evidence>
<feature type="domain" description="DUF7580" evidence="1">
    <location>
        <begin position="152"/>
        <end position="374"/>
    </location>
</feature>
<dbReference type="AlphaFoldDB" id="U4LII6"/>
<dbReference type="Pfam" id="PF24476">
    <property type="entry name" value="DUF7580"/>
    <property type="match status" value="1"/>
</dbReference>
<sequence>MEGEISTIISNLQNYKSSLTVMLTIFSCHSVPTFLVHLESLTKNMATILKSQQRLKHRIQESISSSNSNTDTISIQSISSFRSAVSFRRELLETGVYRFIRANKSTASFKISTAQSGGTLLTQLTKASRIAVIHLPINVRELPVGFPSVSSGLYDISGTFNDDLNTPTTSLNIISLEELLKLKVYPTELKQRLLLGLMLVKSMPKLIKIWPQNWGKRDIYFHRIPLDDSIGMTEDNKLVKKNSRIQSSVRQSVPSAFLPSELSTSDYSILSESKSETNHSYEPYLKSLGKILFELHVASTIESISKTYNDPEQITQYSGDCCPGTLDYVGYDGCESYMGSVNACMLASKSKDEEDMKDYLNTSIETRVIPWILQELESCPTELAKDYLVVPMNTFETPREAHIH</sequence>
<proteinExistence type="predicted"/>
<gene>
    <name evidence="2" type="ORF">PCON_10615</name>
</gene>
<evidence type="ECO:0000259" key="1">
    <source>
        <dbReference type="Pfam" id="PF24476"/>
    </source>
</evidence>
<protein>
    <recommendedName>
        <fullName evidence="1">DUF7580 domain-containing protein</fullName>
    </recommendedName>
</protein>